<name>A0A7R9LSN9_9ACAR</name>
<dbReference type="GO" id="GO:0016746">
    <property type="term" value="F:acyltransferase activity"/>
    <property type="evidence" value="ECO:0007669"/>
    <property type="project" value="InterPro"/>
</dbReference>
<dbReference type="Proteomes" id="UP000759131">
    <property type="component" value="Unassembled WGS sequence"/>
</dbReference>
<dbReference type="EMBL" id="OC889646">
    <property type="protein sequence ID" value="CAD7645758.1"/>
    <property type="molecule type" value="Genomic_DNA"/>
</dbReference>
<dbReference type="AlphaFoldDB" id="A0A7R9LSN9"/>
<gene>
    <name evidence="1" type="ORF">OSB1V03_LOCUS20663</name>
</gene>
<dbReference type="Gene3D" id="3.40.47.10">
    <property type="match status" value="1"/>
</dbReference>
<accession>A0A7R9LSN9</accession>
<reference evidence="1" key="1">
    <citation type="submission" date="2020-11" db="EMBL/GenBank/DDBJ databases">
        <authorList>
            <person name="Tran Van P."/>
        </authorList>
    </citation>
    <scope>NUCLEOTIDE SEQUENCE</scope>
</reference>
<feature type="non-terminal residue" evidence="1">
    <location>
        <position position="74"/>
    </location>
</feature>
<sequence length="74" mass="8457">MFCPSSEAQEELMVDTYTKAGIDPLKLTYILLYIEAHITGTKGILISLQLDSMDDKTNEYLNTYNDFYLIPNSK</sequence>
<evidence type="ECO:0000313" key="2">
    <source>
        <dbReference type="Proteomes" id="UP000759131"/>
    </source>
</evidence>
<proteinExistence type="predicted"/>
<evidence type="ECO:0000313" key="1">
    <source>
        <dbReference type="EMBL" id="CAD7645758.1"/>
    </source>
</evidence>
<protein>
    <submittedName>
        <fullName evidence="1">Uncharacterized protein</fullName>
    </submittedName>
</protein>
<keyword evidence="2" id="KW-1185">Reference proteome</keyword>
<organism evidence="1">
    <name type="scientific">Medioppia subpectinata</name>
    <dbReference type="NCBI Taxonomy" id="1979941"/>
    <lineage>
        <taxon>Eukaryota</taxon>
        <taxon>Metazoa</taxon>
        <taxon>Ecdysozoa</taxon>
        <taxon>Arthropoda</taxon>
        <taxon>Chelicerata</taxon>
        <taxon>Arachnida</taxon>
        <taxon>Acari</taxon>
        <taxon>Acariformes</taxon>
        <taxon>Sarcoptiformes</taxon>
        <taxon>Oribatida</taxon>
        <taxon>Brachypylina</taxon>
        <taxon>Oppioidea</taxon>
        <taxon>Oppiidae</taxon>
        <taxon>Medioppia</taxon>
    </lineage>
</organism>
<dbReference type="EMBL" id="CAJPIZ010035071">
    <property type="protein sequence ID" value="CAG2120717.1"/>
    <property type="molecule type" value="Genomic_DNA"/>
</dbReference>
<dbReference type="OrthoDB" id="6505209at2759"/>
<dbReference type="InterPro" id="IPR016039">
    <property type="entry name" value="Thiolase-like"/>
</dbReference>